<dbReference type="Gene3D" id="2.30.42.10">
    <property type="match status" value="1"/>
</dbReference>
<dbReference type="Gene3D" id="3.90.226.10">
    <property type="entry name" value="2-enoyl-CoA Hydratase, Chain A, domain 1"/>
    <property type="match status" value="1"/>
</dbReference>
<dbReference type="Gene3D" id="3.30.750.44">
    <property type="match status" value="1"/>
</dbReference>
<dbReference type="AlphaFoldDB" id="A0A117MK08"/>
<dbReference type="InterPro" id="IPR041489">
    <property type="entry name" value="PDZ_6"/>
</dbReference>
<dbReference type="SMART" id="SM00245">
    <property type="entry name" value="TSPc"/>
    <property type="match status" value="1"/>
</dbReference>
<evidence type="ECO:0000313" key="9">
    <source>
        <dbReference type="Proteomes" id="UP000053937"/>
    </source>
</evidence>
<feature type="domain" description="PDZ" evidence="7">
    <location>
        <begin position="94"/>
        <end position="162"/>
    </location>
</feature>
<evidence type="ECO:0000256" key="4">
    <source>
        <dbReference type="ARBA" id="ARBA00022825"/>
    </source>
</evidence>
<proteinExistence type="inferred from homology"/>
<comment type="caution">
    <text evidence="8">The sequence shown here is derived from an EMBL/GenBank/DDBJ whole genome shotgun (WGS) entry which is preliminary data.</text>
</comment>
<keyword evidence="9" id="KW-1185">Reference proteome</keyword>
<evidence type="ECO:0000259" key="7">
    <source>
        <dbReference type="PROSITE" id="PS50106"/>
    </source>
</evidence>
<evidence type="ECO:0000256" key="3">
    <source>
        <dbReference type="ARBA" id="ARBA00022801"/>
    </source>
</evidence>
<dbReference type="RefSeq" id="WP_059139379.1">
    <property type="nucleotide sequence ID" value="NZ_LMBR01000205.1"/>
</dbReference>
<sequence length="565" mass="62495">MKPVSFRKHVAAGLTAALLAFSLPVSSLQAVPQEKPGQEYFEIVKGIDLLGEVYRRLSENYVEPLDAVKLMYAAIDGMLAVLDPYTVFLDENQSEELGEMTSGQYTGIGLSMSRFVEKVYITSVLEGYPAWKAGIRTGDRIVRINGNSVTGKNLDEIRTMMKGGTGTPLMMKIEREGGRDPGIITLSREEVRAGTVPYSGIIGQTGYLEISSFSSHATEEIRQAVEKLLRQAAESRQPMNGLIIDLRGNPGGLLTAAVEISSLFMEKGSTVVTIRGRSPESEKIYKTEQLPIAEAFPIAVLINRESASASEIISGAIQDLDRGVVLGERSYGKGLVQSVIRLPYDNTLKVTTAKYYTPSGRLIQKPHADSGTARNVLKKSDERKALPVYYTAGKRKVYGGGGIAPDMTVADVPRSEYEQELRRKGMIFLFAVRYRALHSDSVRQPLDRSVLIEEFASFLRQQNFSFTSAPERRLKELEESVAEEQGDTKAGEPESIRGLKQELARMKQKRVEGESERIARLLELEIMRHGDEKASRRAELGDDPVVQKALALLADPKVYSRKLKP</sequence>
<reference evidence="8 9" key="1">
    <citation type="submission" date="2015-10" db="EMBL/GenBank/DDBJ databases">
        <title>Draft Genome Sequence of Chlorobium limicola strain Frasassi Growing under Artificial Lighting in the Frasassi Cave System.</title>
        <authorList>
            <person name="Mansor M."/>
            <person name="Macalady J."/>
        </authorList>
    </citation>
    <scope>NUCLEOTIDE SEQUENCE [LARGE SCALE GENOMIC DNA]</scope>
    <source>
        <strain evidence="8 9">Frasassi</strain>
    </source>
</reference>
<evidence type="ECO:0000256" key="2">
    <source>
        <dbReference type="ARBA" id="ARBA00022670"/>
    </source>
</evidence>
<dbReference type="EMBL" id="LMBR01000205">
    <property type="protein sequence ID" value="KUL21610.1"/>
    <property type="molecule type" value="Genomic_DNA"/>
</dbReference>
<dbReference type="GO" id="GO:0004175">
    <property type="term" value="F:endopeptidase activity"/>
    <property type="evidence" value="ECO:0007669"/>
    <property type="project" value="TreeGrafter"/>
</dbReference>
<name>A0A117MK08_CHLLI</name>
<keyword evidence="2 5" id="KW-0645">Protease</keyword>
<dbReference type="PROSITE" id="PS50106">
    <property type="entry name" value="PDZ"/>
    <property type="match status" value="1"/>
</dbReference>
<protein>
    <recommendedName>
        <fullName evidence="7">PDZ domain-containing protein</fullName>
    </recommendedName>
</protein>
<dbReference type="InterPro" id="IPR004447">
    <property type="entry name" value="Peptidase_S41A"/>
</dbReference>
<dbReference type="InterPro" id="IPR055210">
    <property type="entry name" value="CtpA/B_N"/>
</dbReference>
<dbReference type="InterPro" id="IPR005151">
    <property type="entry name" value="Tail-specific_protease"/>
</dbReference>
<dbReference type="GO" id="GO:0008236">
    <property type="term" value="F:serine-type peptidase activity"/>
    <property type="evidence" value="ECO:0007669"/>
    <property type="project" value="UniProtKB-KW"/>
</dbReference>
<dbReference type="Pfam" id="PF17820">
    <property type="entry name" value="PDZ_6"/>
    <property type="match status" value="1"/>
</dbReference>
<feature type="signal peptide" evidence="6">
    <location>
        <begin position="1"/>
        <end position="30"/>
    </location>
</feature>
<dbReference type="SUPFAM" id="SSF52096">
    <property type="entry name" value="ClpP/crotonase"/>
    <property type="match status" value="1"/>
</dbReference>
<dbReference type="PANTHER" id="PTHR32060">
    <property type="entry name" value="TAIL-SPECIFIC PROTEASE"/>
    <property type="match status" value="1"/>
</dbReference>
<keyword evidence="6" id="KW-0732">Signal</keyword>
<evidence type="ECO:0000313" key="8">
    <source>
        <dbReference type="EMBL" id="KUL21610.1"/>
    </source>
</evidence>
<dbReference type="OrthoDB" id="9812068at2"/>
<keyword evidence="4 5" id="KW-0720">Serine protease</keyword>
<dbReference type="CDD" id="cd07560">
    <property type="entry name" value="Peptidase_S41_CPP"/>
    <property type="match status" value="1"/>
</dbReference>
<dbReference type="GO" id="GO:0006508">
    <property type="term" value="P:proteolysis"/>
    <property type="evidence" value="ECO:0007669"/>
    <property type="project" value="UniProtKB-KW"/>
</dbReference>
<dbReference type="SMART" id="SM00228">
    <property type="entry name" value="PDZ"/>
    <property type="match status" value="1"/>
</dbReference>
<organism evidence="8 9">
    <name type="scientific">Chlorobium limicola</name>
    <dbReference type="NCBI Taxonomy" id="1092"/>
    <lineage>
        <taxon>Bacteria</taxon>
        <taxon>Pseudomonadati</taxon>
        <taxon>Chlorobiota</taxon>
        <taxon>Chlorobiia</taxon>
        <taxon>Chlorobiales</taxon>
        <taxon>Chlorobiaceae</taxon>
        <taxon>Chlorobium/Pelodictyon group</taxon>
        <taxon>Chlorobium</taxon>
    </lineage>
</organism>
<comment type="similarity">
    <text evidence="1 5">Belongs to the peptidase S41A family.</text>
</comment>
<accession>A0A117MK08</accession>
<evidence type="ECO:0000256" key="1">
    <source>
        <dbReference type="ARBA" id="ARBA00009179"/>
    </source>
</evidence>
<dbReference type="InterPro" id="IPR036034">
    <property type="entry name" value="PDZ_sf"/>
</dbReference>
<evidence type="ECO:0000256" key="5">
    <source>
        <dbReference type="RuleBase" id="RU004404"/>
    </source>
</evidence>
<evidence type="ECO:0000256" key="6">
    <source>
        <dbReference type="SAM" id="SignalP"/>
    </source>
</evidence>
<dbReference type="PANTHER" id="PTHR32060:SF22">
    <property type="entry name" value="CARBOXYL-TERMINAL-PROCESSING PEPTIDASE 3, CHLOROPLASTIC"/>
    <property type="match status" value="1"/>
</dbReference>
<dbReference type="InterPro" id="IPR001478">
    <property type="entry name" value="PDZ"/>
</dbReference>
<dbReference type="Pfam" id="PF22694">
    <property type="entry name" value="CtpB_N-like"/>
    <property type="match status" value="1"/>
</dbReference>
<gene>
    <name evidence="8" type="ORF">ASB62_08015</name>
</gene>
<feature type="chain" id="PRO_5007151129" description="PDZ domain-containing protein" evidence="6">
    <location>
        <begin position="31"/>
        <end position="565"/>
    </location>
</feature>
<dbReference type="SUPFAM" id="SSF50156">
    <property type="entry name" value="PDZ domain-like"/>
    <property type="match status" value="1"/>
</dbReference>
<dbReference type="CDD" id="cd06782">
    <property type="entry name" value="cpPDZ_CPP-like"/>
    <property type="match status" value="1"/>
</dbReference>
<dbReference type="Proteomes" id="UP000053937">
    <property type="component" value="Unassembled WGS sequence"/>
</dbReference>
<keyword evidence="3 5" id="KW-0378">Hydrolase</keyword>
<dbReference type="InterPro" id="IPR029045">
    <property type="entry name" value="ClpP/crotonase-like_dom_sf"/>
</dbReference>
<dbReference type="NCBIfam" id="TIGR00225">
    <property type="entry name" value="prc"/>
    <property type="match status" value="1"/>
</dbReference>
<dbReference type="Pfam" id="PF03572">
    <property type="entry name" value="Peptidase_S41"/>
    <property type="match status" value="1"/>
</dbReference>